<proteinExistence type="predicted"/>
<feature type="transmembrane region" description="Helical" evidence="1">
    <location>
        <begin position="36"/>
        <end position="56"/>
    </location>
</feature>
<feature type="transmembrane region" description="Helical" evidence="1">
    <location>
        <begin position="62"/>
        <end position="82"/>
    </location>
</feature>
<keyword evidence="1" id="KW-0812">Transmembrane</keyword>
<evidence type="ECO:0000313" key="3">
    <source>
        <dbReference type="Proteomes" id="UP000199063"/>
    </source>
</evidence>
<name>A0A1G9N629_9ACTN</name>
<dbReference type="Proteomes" id="UP000199063">
    <property type="component" value="Unassembled WGS sequence"/>
</dbReference>
<feature type="transmembrane region" description="Helical" evidence="1">
    <location>
        <begin position="6"/>
        <end position="24"/>
    </location>
</feature>
<keyword evidence="1" id="KW-1133">Transmembrane helix</keyword>
<sequence>MNETASLLTVAIVVAALVIRTAVAEMRNPGSARARWALASGTRAVTAGAVAAAALGLVGWRYFGYGAVAWAVLAGALVAVVVDRRPPEG</sequence>
<dbReference type="AlphaFoldDB" id="A0A1G9N629"/>
<dbReference type="GeneID" id="40827825"/>
<protein>
    <submittedName>
        <fullName evidence="2">Uncharacterized protein</fullName>
    </submittedName>
</protein>
<keyword evidence="3" id="KW-1185">Reference proteome</keyword>
<accession>A0A1G9N629</accession>
<evidence type="ECO:0000256" key="1">
    <source>
        <dbReference type="SAM" id="Phobius"/>
    </source>
</evidence>
<gene>
    <name evidence="2" type="ORF">SAMN05444921_101491</name>
</gene>
<dbReference type="EMBL" id="FNHI01000001">
    <property type="protein sequence ID" value="SDL81843.1"/>
    <property type="molecule type" value="Genomic_DNA"/>
</dbReference>
<organism evidence="2 3">
    <name type="scientific">Streptomyces wuyuanensis</name>
    <dbReference type="NCBI Taxonomy" id="1196353"/>
    <lineage>
        <taxon>Bacteria</taxon>
        <taxon>Bacillati</taxon>
        <taxon>Actinomycetota</taxon>
        <taxon>Actinomycetes</taxon>
        <taxon>Kitasatosporales</taxon>
        <taxon>Streptomycetaceae</taxon>
        <taxon>Streptomyces</taxon>
    </lineage>
</organism>
<keyword evidence="1" id="KW-0472">Membrane</keyword>
<reference evidence="3" key="1">
    <citation type="submission" date="2016-10" db="EMBL/GenBank/DDBJ databases">
        <authorList>
            <person name="Varghese N."/>
            <person name="Submissions S."/>
        </authorList>
    </citation>
    <scope>NUCLEOTIDE SEQUENCE [LARGE SCALE GENOMIC DNA]</scope>
    <source>
        <strain evidence="3">CGMCC 4.7042</strain>
    </source>
</reference>
<evidence type="ECO:0000313" key="2">
    <source>
        <dbReference type="EMBL" id="SDL81843.1"/>
    </source>
</evidence>
<dbReference type="RefSeq" id="WP_093652230.1">
    <property type="nucleotide sequence ID" value="NZ_FNHI01000001.1"/>
</dbReference>